<dbReference type="AlphaFoldDB" id="A0A9P6HGJ3"/>
<comment type="caution">
    <text evidence="1">The sequence shown here is derived from an EMBL/GenBank/DDBJ whole genome shotgun (WGS) entry which is preliminary data.</text>
</comment>
<name>A0A9P6HGJ3_9AGAM</name>
<keyword evidence="2" id="KW-1185">Reference proteome</keyword>
<dbReference type="OrthoDB" id="3011999at2759"/>
<sequence>MSLVQDPHPDVEKWLGNHHRVSDLKDENGIHVFAIEHGNVYSAQTKKTYEVSFSLGPVTIRIVIVLDLEAKFFSVCAYGKVPFLPEFKIGCGEGSFDKGVTFKFDLKVISGTFTFTIKDKWLWLHYDVSVIGKHWKGDVKLIPIPVGAAGLSNTFLWKENVKLDGH</sequence>
<gene>
    <name evidence="1" type="ORF">BJ322DRAFT_1217814</name>
</gene>
<organism evidence="1 2">
    <name type="scientific">Thelephora terrestris</name>
    <dbReference type="NCBI Taxonomy" id="56493"/>
    <lineage>
        <taxon>Eukaryota</taxon>
        <taxon>Fungi</taxon>
        <taxon>Dikarya</taxon>
        <taxon>Basidiomycota</taxon>
        <taxon>Agaricomycotina</taxon>
        <taxon>Agaricomycetes</taxon>
        <taxon>Thelephorales</taxon>
        <taxon>Thelephoraceae</taxon>
        <taxon>Thelephora</taxon>
    </lineage>
</organism>
<dbReference type="Proteomes" id="UP000736335">
    <property type="component" value="Unassembled WGS sequence"/>
</dbReference>
<evidence type="ECO:0000313" key="2">
    <source>
        <dbReference type="Proteomes" id="UP000736335"/>
    </source>
</evidence>
<accession>A0A9P6HGJ3</accession>
<dbReference type="EMBL" id="WIUZ02000005">
    <property type="protein sequence ID" value="KAF9786821.1"/>
    <property type="molecule type" value="Genomic_DNA"/>
</dbReference>
<evidence type="ECO:0000313" key="1">
    <source>
        <dbReference type="EMBL" id="KAF9786821.1"/>
    </source>
</evidence>
<proteinExistence type="predicted"/>
<reference evidence="1" key="1">
    <citation type="journal article" date="2020" name="Nat. Commun.">
        <title>Large-scale genome sequencing of mycorrhizal fungi provides insights into the early evolution of symbiotic traits.</title>
        <authorList>
            <person name="Miyauchi S."/>
            <person name="Kiss E."/>
            <person name="Kuo A."/>
            <person name="Drula E."/>
            <person name="Kohler A."/>
            <person name="Sanchez-Garcia M."/>
            <person name="Morin E."/>
            <person name="Andreopoulos B."/>
            <person name="Barry K.W."/>
            <person name="Bonito G."/>
            <person name="Buee M."/>
            <person name="Carver A."/>
            <person name="Chen C."/>
            <person name="Cichocki N."/>
            <person name="Clum A."/>
            <person name="Culley D."/>
            <person name="Crous P.W."/>
            <person name="Fauchery L."/>
            <person name="Girlanda M."/>
            <person name="Hayes R.D."/>
            <person name="Keri Z."/>
            <person name="LaButti K."/>
            <person name="Lipzen A."/>
            <person name="Lombard V."/>
            <person name="Magnuson J."/>
            <person name="Maillard F."/>
            <person name="Murat C."/>
            <person name="Nolan M."/>
            <person name="Ohm R.A."/>
            <person name="Pangilinan J."/>
            <person name="Pereira M.F."/>
            <person name="Perotto S."/>
            <person name="Peter M."/>
            <person name="Pfister S."/>
            <person name="Riley R."/>
            <person name="Sitrit Y."/>
            <person name="Stielow J.B."/>
            <person name="Szollosi G."/>
            <person name="Zifcakova L."/>
            <person name="Stursova M."/>
            <person name="Spatafora J.W."/>
            <person name="Tedersoo L."/>
            <person name="Vaario L.M."/>
            <person name="Yamada A."/>
            <person name="Yan M."/>
            <person name="Wang P."/>
            <person name="Xu J."/>
            <person name="Bruns T."/>
            <person name="Baldrian P."/>
            <person name="Vilgalys R."/>
            <person name="Dunand C."/>
            <person name="Henrissat B."/>
            <person name="Grigoriev I.V."/>
            <person name="Hibbett D."/>
            <person name="Nagy L.G."/>
            <person name="Martin F.M."/>
        </authorList>
    </citation>
    <scope>NUCLEOTIDE SEQUENCE</scope>
    <source>
        <strain evidence="1">UH-Tt-Lm1</strain>
    </source>
</reference>
<reference evidence="1" key="2">
    <citation type="submission" date="2020-11" db="EMBL/GenBank/DDBJ databases">
        <authorList>
            <consortium name="DOE Joint Genome Institute"/>
            <person name="Kuo A."/>
            <person name="Miyauchi S."/>
            <person name="Kiss E."/>
            <person name="Drula E."/>
            <person name="Kohler A."/>
            <person name="Sanchez-Garcia M."/>
            <person name="Andreopoulos B."/>
            <person name="Barry K.W."/>
            <person name="Bonito G."/>
            <person name="Buee M."/>
            <person name="Carver A."/>
            <person name="Chen C."/>
            <person name="Cichocki N."/>
            <person name="Clum A."/>
            <person name="Culley D."/>
            <person name="Crous P.W."/>
            <person name="Fauchery L."/>
            <person name="Girlanda M."/>
            <person name="Hayes R."/>
            <person name="Keri Z."/>
            <person name="Labutti K."/>
            <person name="Lipzen A."/>
            <person name="Lombard V."/>
            <person name="Magnuson J."/>
            <person name="Maillard F."/>
            <person name="Morin E."/>
            <person name="Murat C."/>
            <person name="Nolan M."/>
            <person name="Ohm R."/>
            <person name="Pangilinan J."/>
            <person name="Pereira M."/>
            <person name="Perotto S."/>
            <person name="Peter M."/>
            <person name="Riley R."/>
            <person name="Sitrit Y."/>
            <person name="Stielow B."/>
            <person name="Szollosi G."/>
            <person name="Zifcakova L."/>
            <person name="Stursova M."/>
            <person name="Spatafora J.W."/>
            <person name="Tedersoo L."/>
            <person name="Vaario L.-M."/>
            <person name="Yamada A."/>
            <person name="Yan M."/>
            <person name="Wang P."/>
            <person name="Xu J."/>
            <person name="Bruns T."/>
            <person name="Baldrian P."/>
            <person name="Vilgalys R."/>
            <person name="Henrissat B."/>
            <person name="Grigoriev I.V."/>
            <person name="Hibbett D."/>
            <person name="Nagy L.G."/>
            <person name="Martin F.M."/>
        </authorList>
    </citation>
    <scope>NUCLEOTIDE SEQUENCE</scope>
    <source>
        <strain evidence="1">UH-Tt-Lm1</strain>
    </source>
</reference>
<protein>
    <submittedName>
        <fullName evidence="1">Uncharacterized protein</fullName>
    </submittedName>
</protein>